<reference evidence="1 2" key="1">
    <citation type="submission" date="2021-10" db="EMBL/GenBank/DDBJ databases">
        <title>Lutispora strain m25 sp. nov., a thermophilic, non-spore-forming bacterium isolated from a lab-scale methanogenic bioreactor digesting anaerobic sludge.</title>
        <authorList>
            <person name="El Houari A."/>
            <person name="Mcdonald J."/>
        </authorList>
    </citation>
    <scope>NUCLEOTIDE SEQUENCE [LARGE SCALE GENOMIC DNA]</scope>
    <source>
        <strain evidence="2">m25</strain>
    </source>
</reference>
<accession>A0ABT1NIQ7</accession>
<organism evidence="1 2">
    <name type="scientific">Lutispora saccharofermentans</name>
    <dbReference type="NCBI Taxonomy" id="3024236"/>
    <lineage>
        <taxon>Bacteria</taxon>
        <taxon>Bacillati</taxon>
        <taxon>Bacillota</taxon>
        <taxon>Clostridia</taxon>
        <taxon>Lutisporales</taxon>
        <taxon>Lutisporaceae</taxon>
        <taxon>Lutispora</taxon>
    </lineage>
</organism>
<evidence type="ECO:0000313" key="2">
    <source>
        <dbReference type="Proteomes" id="UP001651880"/>
    </source>
</evidence>
<proteinExistence type="predicted"/>
<comment type="caution">
    <text evidence="1">The sequence shown here is derived from an EMBL/GenBank/DDBJ whole genome shotgun (WGS) entry which is preliminary data.</text>
</comment>
<gene>
    <name evidence="1" type="ORF">LJD61_11560</name>
</gene>
<sequence length="194" mass="22107">MNEELEKIQKARLVLQKIAKGINPVNGEQIEQESFLNDPRIIRCFYYVAEVLDNVAKGAYSSRRSGPGAAKFFITPEQKARVQFPEGKIGVNEFSKCINMCIDLNESKKLTGVELNKRLKALGILSEEQTEEGKTRTVINDNSKNYGFESEKKNYNGVEYEMVMINDKGKQYLLENIEEIMKAEIPSEQKNSDQ</sequence>
<dbReference type="Proteomes" id="UP001651880">
    <property type="component" value="Unassembled WGS sequence"/>
</dbReference>
<protein>
    <submittedName>
        <fullName evidence="1">Uncharacterized protein</fullName>
    </submittedName>
</protein>
<keyword evidence="2" id="KW-1185">Reference proteome</keyword>
<dbReference type="RefSeq" id="WP_255227697.1">
    <property type="nucleotide sequence ID" value="NZ_JAJEKE010000009.1"/>
</dbReference>
<name>A0ABT1NIQ7_9FIRM</name>
<evidence type="ECO:0000313" key="1">
    <source>
        <dbReference type="EMBL" id="MCQ1530181.1"/>
    </source>
</evidence>
<dbReference type="EMBL" id="JAJEKE010000009">
    <property type="protein sequence ID" value="MCQ1530181.1"/>
    <property type="molecule type" value="Genomic_DNA"/>
</dbReference>